<dbReference type="OrthoDB" id="2130750at2759"/>
<dbReference type="EMBL" id="ASPP01022979">
    <property type="protein sequence ID" value="ETO10916.1"/>
    <property type="molecule type" value="Genomic_DNA"/>
</dbReference>
<dbReference type="InterPro" id="IPR036859">
    <property type="entry name" value="CAP-Gly_dom_sf"/>
</dbReference>
<gene>
    <name evidence="2" type="ORF">RFI_26462</name>
</gene>
<sequence>MAQRCETRFDKANTLSQSIANSKLCVDKLCYGDTVRLSSNNLLGEIAYIGPLHGTEGDWYGISLQHPCGEHNGTFEKHTYFVTKTKHGVLARKNDIENVVQSSTFPVCLSIRDVLYLPLMKRYGRIKYVGYFHRPKKVDQLPYPCNQYVGVELIEEEEHINVGDDTSAGNKQNVHKGLLRHDKHLNLDPQQCRHFQCDKGKVDDITYFDSNSSKTSFIVPFAMFSNCSKHNCPNEKKVPLFSPSLCL</sequence>
<evidence type="ECO:0000259" key="1">
    <source>
        <dbReference type="PROSITE" id="PS50245"/>
    </source>
</evidence>
<keyword evidence="3" id="KW-1185">Reference proteome</keyword>
<dbReference type="SMART" id="SM01052">
    <property type="entry name" value="CAP_GLY"/>
    <property type="match status" value="1"/>
</dbReference>
<evidence type="ECO:0000313" key="2">
    <source>
        <dbReference type="EMBL" id="ETO10916.1"/>
    </source>
</evidence>
<dbReference type="Gene3D" id="2.30.30.190">
    <property type="entry name" value="CAP Gly-rich-like domain"/>
    <property type="match status" value="1"/>
</dbReference>
<evidence type="ECO:0000313" key="3">
    <source>
        <dbReference type="Proteomes" id="UP000023152"/>
    </source>
</evidence>
<organism evidence="2 3">
    <name type="scientific">Reticulomyxa filosa</name>
    <dbReference type="NCBI Taxonomy" id="46433"/>
    <lineage>
        <taxon>Eukaryota</taxon>
        <taxon>Sar</taxon>
        <taxon>Rhizaria</taxon>
        <taxon>Retaria</taxon>
        <taxon>Foraminifera</taxon>
        <taxon>Monothalamids</taxon>
        <taxon>Reticulomyxidae</taxon>
        <taxon>Reticulomyxa</taxon>
    </lineage>
</organism>
<reference evidence="2 3" key="1">
    <citation type="journal article" date="2013" name="Curr. Biol.">
        <title>The Genome of the Foraminiferan Reticulomyxa filosa.</title>
        <authorList>
            <person name="Glockner G."/>
            <person name="Hulsmann N."/>
            <person name="Schleicher M."/>
            <person name="Noegel A.A."/>
            <person name="Eichinger L."/>
            <person name="Gallinger C."/>
            <person name="Pawlowski J."/>
            <person name="Sierra R."/>
            <person name="Euteneuer U."/>
            <person name="Pillet L."/>
            <person name="Moustafa A."/>
            <person name="Platzer M."/>
            <person name="Groth M."/>
            <person name="Szafranski K."/>
            <person name="Schliwa M."/>
        </authorList>
    </citation>
    <scope>NUCLEOTIDE SEQUENCE [LARGE SCALE GENOMIC DNA]</scope>
</reference>
<name>X6MB97_RETFI</name>
<dbReference type="Proteomes" id="UP000023152">
    <property type="component" value="Unassembled WGS sequence"/>
</dbReference>
<dbReference type="SUPFAM" id="SSF74924">
    <property type="entry name" value="Cap-Gly domain"/>
    <property type="match status" value="1"/>
</dbReference>
<dbReference type="InterPro" id="IPR000938">
    <property type="entry name" value="CAP-Gly_domain"/>
</dbReference>
<accession>X6MB97</accession>
<protein>
    <recommendedName>
        <fullName evidence="1">CAP-Gly domain-containing protein</fullName>
    </recommendedName>
</protein>
<comment type="caution">
    <text evidence="2">The sequence shown here is derived from an EMBL/GenBank/DDBJ whole genome shotgun (WGS) entry which is preliminary data.</text>
</comment>
<dbReference type="AlphaFoldDB" id="X6MB97"/>
<feature type="domain" description="CAP-Gly" evidence="1">
    <location>
        <begin position="50"/>
        <end position="92"/>
    </location>
</feature>
<dbReference type="PROSITE" id="PS50245">
    <property type="entry name" value="CAP_GLY_2"/>
    <property type="match status" value="1"/>
</dbReference>
<dbReference type="Pfam" id="PF01302">
    <property type="entry name" value="CAP_GLY"/>
    <property type="match status" value="1"/>
</dbReference>
<proteinExistence type="predicted"/>